<dbReference type="Proteomes" id="UP000887565">
    <property type="component" value="Unplaced"/>
</dbReference>
<accession>A0A915INF5</accession>
<sequence>MIIGAYRQEKHDGTWNAVYPCENGHGAAPLEYGIMWRRWLLNDMPQAGNWIMIIFINLWYMLTLKKRKNIGIKPEEKKKATHWHIKRINECQLKDKRMSIESYTT</sequence>
<organism evidence="2 3">
    <name type="scientific">Romanomermis culicivorax</name>
    <name type="common">Nematode worm</name>
    <dbReference type="NCBI Taxonomy" id="13658"/>
    <lineage>
        <taxon>Eukaryota</taxon>
        <taxon>Metazoa</taxon>
        <taxon>Ecdysozoa</taxon>
        <taxon>Nematoda</taxon>
        <taxon>Enoplea</taxon>
        <taxon>Dorylaimia</taxon>
        <taxon>Mermithida</taxon>
        <taxon>Mermithoidea</taxon>
        <taxon>Mermithidae</taxon>
        <taxon>Romanomermis</taxon>
    </lineage>
</organism>
<name>A0A915INF5_ROMCU</name>
<proteinExistence type="predicted"/>
<feature type="transmembrane region" description="Helical" evidence="1">
    <location>
        <begin position="47"/>
        <end position="64"/>
    </location>
</feature>
<evidence type="ECO:0000313" key="3">
    <source>
        <dbReference type="WBParaSite" id="nRc.2.0.1.t15512-RA"/>
    </source>
</evidence>
<evidence type="ECO:0000313" key="2">
    <source>
        <dbReference type="Proteomes" id="UP000887565"/>
    </source>
</evidence>
<dbReference type="AlphaFoldDB" id="A0A915INF5"/>
<evidence type="ECO:0000256" key="1">
    <source>
        <dbReference type="SAM" id="Phobius"/>
    </source>
</evidence>
<reference evidence="3" key="1">
    <citation type="submission" date="2022-11" db="UniProtKB">
        <authorList>
            <consortium name="WormBaseParasite"/>
        </authorList>
    </citation>
    <scope>IDENTIFICATION</scope>
</reference>
<keyword evidence="1" id="KW-0472">Membrane</keyword>
<keyword evidence="1" id="KW-0812">Transmembrane</keyword>
<dbReference type="WBParaSite" id="nRc.2.0.1.t15512-RA">
    <property type="protein sequence ID" value="nRc.2.0.1.t15512-RA"/>
    <property type="gene ID" value="nRc.2.0.1.g15512"/>
</dbReference>
<protein>
    <submittedName>
        <fullName evidence="3">Uncharacterized protein</fullName>
    </submittedName>
</protein>
<keyword evidence="1" id="KW-1133">Transmembrane helix</keyword>
<keyword evidence="2" id="KW-1185">Reference proteome</keyword>